<dbReference type="Gene3D" id="3.60.10.10">
    <property type="entry name" value="Endonuclease/exonuclease/phosphatase"/>
    <property type="match status" value="1"/>
</dbReference>
<sequence length="219" mass="24488">MDEELTESLWVRIKGRAGTGDTIVGVCHRPPDQEDCTDEAFYRHRGAASCSQALTLMVDLNPNTCSRDNTSGHKETRRFLECVDDSFLLQVIEEPMRRDAMLDLVLTNREGLVGNAKVKGSLGCSDHEIVEFKILRAVRRAHSKLTNLDFRIADFGLFRDLLGRVPWDKALQGRGMDHSVDKELAGQSHSKSCSQRLDVQVETSDKWHSSGVSMVTDAV</sequence>
<organism evidence="1 2">
    <name type="scientific">Grus japonensis</name>
    <name type="common">Japanese crane</name>
    <name type="synonym">Red-crowned crane</name>
    <dbReference type="NCBI Taxonomy" id="30415"/>
    <lineage>
        <taxon>Eukaryota</taxon>
        <taxon>Metazoa</taxon>
        <taxon>Chordata</taxon>
        <taxon>Craniata</taxon>
        <taxon>Vertebrata</taxon>
        <taxon>Euteleostomi</taxon>
        <taxon>Archelosauria</taxon>
        <taxon>Archosauria</taxon>
        <taxon>Dinosauria</taxon>
        <taxon>Saurischia</taxon>
        <taxon>Theropoda</taxon>
        <taxon>Coelurosauria</taxon>
        <taxon>Aves</taxon>
        <taxon>Neognathae</taxon>
        <taxon>Neoaves</taxon>
        <taxon>Gruiformes</taxon>
        <taxon>Gruidae</taxon>
        <taxon>Grus</taxon>
    </lineage>
</organism>
<dbReference type="PANTHER" id="PTHR33395">
    <property type="entry name" value="TRANSCRIPTASE, PUTATIVE-RELATED-RELATED"/>
    <property type="match status" value="1"/>
</dbReference>
<dbReference type="AlphaFoldDB" id="A0ABC9WSG7"/>
<dbReference type="Proteomes" id="UP001623348">
    <property type="component" value="Unassembled WGS sequence"/>
</dbReference>
<comment type="caution">
    <text evidence="1">The sequence shown here is derived from an EMBL/GenBank/DDBJ whole genome shotgun (WGS) entry which is preliminary data.</text>
</comment>
<dbReference type="InterPro" id="IPR036691">
    <property type="entry name" value="Endo/exonu/phosph_ase_sf"/>
</dbReference>
<reference evidence="1 2" key="1">
    <citation type="submission" date="2024-06" db="EMBL/GenBank/DDBJ databases">
        <title>The draft genome of Grus japonensis, version 3.</title>
        <authorList>
            <person name="Nabeshima K."/>
            <person name="Suzuki S."/>
            <person name="Onuma M."/>
        </authorList>
    </citation>
    <scope>NUCLEOTIDE SEQUENCE [LARGE SCALE GENOMIC DNA]</scope>
    <source>
        <strain evidence="1 2">451A</strain>
    </source>
</reference>
<name>A0ABC9WSG7_GRUJA</name>
<evidence type="ECO:0000313" key="2">
    <source>
        <dbReference type="Proteomes" id="UP001623348"/>
    </source>
</evidence>
<evidence type="ECO:0008006" key="3">
    <source>
        <dbReference type="Google" id="ProtNLM"/>
    </source>
</evidence>
<proteinExistence type="predicted"/>
<protein>
    <recommendedName>
        <fullName evidence="3">Glycerol kinase</fullName>
    </recommendedName>
</protein>
<dbReference type="EMBL" id="BAAFJT010000004">
    <property type="protein sequence ID" value="GAB0188273.1"/>
    <property type="molecule type" value="Genomic_DNA"/>
</dbReference>
<dbReference type="PANTHER" id="PTHR33395:SF22">
    <property type="entry name" value="REVERSE TRANSCRIPTASE DOMAIN-CONTAINING PROTEIN"/>
    <property type="match status" value="1"/>
</dbReference>
<evidence type="ECO:0000313" key="1">
    <source>
        <dbReference type="EMBL" id="GAB0188273.1"/>
    </source>
</evidence>
<accession>A0ABC9WSG7</accession>
<gene>
    <name evidence="1" type="ORF">GRJ2_001292600</name>
</gene>
<keyword evidence="2" id="KW-1185">Reference proteome</keyword>